<reference evidence="3" key="2">
    <citation type="submission" date="2021-02" db="EMBL/GenBank/DDBJ databases">
        <title>Aspergillus puulaauensis MK2 genome sequence.</title>
        <authorList>
            <person name="Futagami T."/>
            <person name="Mori K."/>
            <person name="Kadooka C."/>
            <person name="Tanaka T."/>
        </authorList>
    </citation>
    <scope>NUCLEOTIDE SEQUENCE</scope>
    <source>
        <strain evidence="3">MK2</strain>
    </source>
</reference>
<dbReference type="EMBL" id="AP024448">
    <property type="protein sequence ID" value="BCS27219.1"/>
    <property type="molecule type" value="Genomic_DNA"/>
</dbReference>
<dbReference type="Proteomes" id="UP000654913">
    <property type="component" value="Chromosome 6"/>
</dbReference>
<dbReference type="InterPro" id="IPR005801">
    <property type="entry name" value="ADC_synthase"/>
</dbReference>
<dbReference type="Gene3D" id="3.60.120.10">
    <property type="entry name" value="Anthranilate synthase"/>
    <property type="match status" value="1"/>
</dbReference>
<gene>
    <name evidence="3" type="ORF">APUU_60267A</name>
</gene>
<name>A0A7R8APK6_9EURO</name>
<keyword evidence="4" id="KW-1185">Reference proteome</keyword>
<organism evidence="3 4">
    <name type="scientific">Aspergillus puulaauensis</name>
    <dbReference type="NCBI Taxonomy" id="1220207"/>
    <lineage>
        <taxon>Eukaryota</taxon>
        <taxon>Fungi</taxon>
        <taxon>Dikarya</taxon>
        <taxon>Ascomycota</taxon>
        <taxon>Pezizomycotina</taxon>
        <taxon>Eurotiomycetes</taxon>
        <taxon>Eurotiomycetidae</taxon>
        <taxon>Eurotiales</taxon>
        <taxon>Aspergillaceae</taxon>
        <taxon>Aspergillus</taxon>
    </lineage>
</organism>
<evidence type="ECO:0000313" key="3">
    <source>
        <dbReference type="EMBL" id="BCS27219.1"/>
    </source>
</evidence>
<proteinExistence type="predicted"/>
<dbReference type="GeneID" id="64977224"/>
<dbReference type="RefSeq" id="XP_041559413.1">
    <property type="nucleotide sequence ID" value="XM_041693488.1"/>
</dbReference>
<dbReference type="InterPro" id="IPR015890">
    <property type="entry name" value="Chorismate_C"/>
</dbReference>
<dbReference type="KEGG" id="apuu:APUU_60267A"/>
<feature type="domain" description="Chorismate-utilising enzyme C-terminal" evidence="2">
    <location>
        <begin position="45"/>
        <end position="99"/>
    </location>
</feature>
<sequence>MAYWRGHPSVLIDPPGKTATTETDATTLSTEVTGDLPHKIDMVGISATGFSPELVMSFEDGKVTTEPLAGTRANVGMEKEQVRLRNDLLNDPKEVIERMSSQSREKCGK</sequence>
<accession>A0A7R8APK6</accession>
<dbReference type="SUPFAM" id="SSF56322">
    <property type="entry name" value="ADC synthase"/>
    <property type="match status" value="1"/>
</dbReference>
<reference evidence="3" key="1">
    <citation type="submission" date="2021-01" db="EMBL/GenBank/DDBJ databases">
        <authorList>
            <consortium name="Aspergillus puulaauensis MK2 genome sequencing consortium"/>
            <person name="Kazuki M."/>
            <person name="Futagami T."/>
        </authorList>
    </citation>
    <scope>NUCLEOTIDE SEQUENCE</scope>
    <source>
        <strain evidence="3">MK2</strain>
    </source>
</reference>
<protein>
    <recommendedName>
        <fullName evidence="2">Chorismate-utilising enzyme C-terminal domain-containing protein</fullName>
    </recommendedName>
</protein>
<evidence type="ECO:0000313" key="4">
    <source>
        <dbReference type="Proteomes" id="UP000654913"/>
    </source>
</evidence>
<evidence type="ECO:0000259" key="2">
    <source>
        <dbReference type="Pfam" id="PF00425"/>
    </source>
</evidence>
<dbReference type="AlphaFoldDB" id="A0A7R8APK6"/>
<dbReference type="Pfam" id="PF00425">
    <property type="entry name" value="Chorismate_bind"/>
    <property type="match status" value="1"/>
</dbReference>
<feature type="region of interest" description="Disordered" evidence="1">
    <location>
        <begin position="1"/>
        <end position="24"/>
    </location>
</feature>
<evidence type="ECO:0000256" key="1">
    <source>
        <dbReference type="SAM" id="MobiDB-lite"/>
    </source>
</evidence>
<dbReference type="OrthoDB" id="1865897at2759"/>